<name>H1YYG2_9EURY</name>
<gene>
    <name evidence="11" type="ORF">Metlim_0938</name>
</gene>
<dbReference type="Proteomes" id="UP000005741">
    <property type="component" value="Chromosome"/>
</dbReference>
<dbReference type="InParanoid" id="H1YYG2"/>
<dbReference type="SUPFAM" id="SSF55874">
    <property type="entry name" value="ATPase domain of HSP90 chaperone/DNA topoisomerase II/histidine kinase"/>
    <property type="match status" value="1"/>
</dbReference>
<reference evidence="11 12" key="1">
    <citation type="submission" date="2011-10" db="EMBL/GenBank/DDBJ databases">
        <title>The Improved High-Quality Draft genome of Methanoplanus limicola DSM 2279.</title>
        <authorList>
            <consortium name="US DOE Joint Genome Institute (JGI-PGF)"/>
            <person name="Lucas S."/>
            <person name="Copeland A."/>
            <person name="Lapidus A."/>
            <person name="Glavina del Rio T."/>
            <person name="Dalin E."/>
            <person name="Tice H."/>
            <person name="Bruce D."/>
            <person name="Goodwin L."/>
            <person name="Pitluck S."/>
            <person name="Peters L."/>
            <person name="Mikhailova N."/>
            <person name="Lu M."/>
            <person name="Kyrpides N."/>
            <person name="Mavromatis K."/>
            <person name="Ivanova N."/>
            <person name="Markowitz V."/>
            <person name="Cheng J.-F."/>
            <person name="Hugenholtz P."/>
            <person name="Woyke T."/>
            <person name="Wu D."/>
            <person name="Wirth R."/>
            <person name="Brambilla E.-M."/>
            <person name="Klenk H.-P."/>
            <person name="Eisen J.A."/>
        </authorList>
    </citation>
    <scope>NUCLEOTIDE SEQUENCE [LARGE SCALE GENOMIC DNA]</scope>
    <source>
        <strain evidence="11 12">DSM 2279</strain>
    </source>
</reference>
<dbReference type="HOGENOM" id="CLU_009587_1_0_2"/>
<dbReference type="InterPro" id="IPR005467">
    <property type="entry name" value="His_kinase_dom"/>
</dbReference>
<evidence type="ECO:0000256" key="4">
    <source>
        <dbReference type="ARBA" id="ARBA00022679"/>
    </source>
</evidence>
<keyword evidence="7" id="KW-0067">ATP-binding</keyword>
<dbReference type="PROSITE" id="PS50109">
    <property type="entry name" value="HIS_KIN"/>
    <property type="match status" value="1"/>
</dbReference>
<keyword evidence="6 11" id="KW-0418">Kinase</keyword>
<dbReference type="InterPro" id="IPR011495">
    <property type="entry name" value="Sig_transdc_His_kin_sub2_dim/P"/>
</dbReference>
<dbReference type="EC" id="2.7.13.3" evidence="2"/>
<keyword evidence="4" id="KW-0808">Transferase</keyword>
<evidence type="ECO:0000256" key="2">
    <source>
        <dbReference type="ARBA" id="ARBA00012438"/>
    </source>
</evidence>
<dbReference type="OrthoDB" id="115915at2157"/>
<feature type="coiled-coil region" evidence="8">
    <location>
        <begin position="321"/>
        <end position="351"/>
    </location>
</feature>
<dbReference type="GO" id="GO:0005524">
    <property type="term" value="F:ATP binding"/>
    <property type="evidence" value="ECO:0007669"/>
    <property type="project" value="UniProtKB-KW"/>
</dbReference>
<evidence type="ECO:0000256" key="5">
    <source>
        <dbReference type="ARBA" id="ARBA00022741"/>
    </source>
</evidence>
<evidence type="ECO:0000256" key="7">
    <source>
        <dbReference type="ARBA" id="ARBA00022840"/>
    </source>
</evidence>
<keyword evidence="8" id="KW-0175">Coiled coil</keyword>
<feature type="domain" description="Histidine kinase" evidence="10">
    <location>
        <begin position="351"/>
        <end position="544"/>
    </location>
</feature>
<accession>H1YYG2</accession>
<proteinExistence type="predicted"/>
<evidence type="ECO:0000256" key="1">
    <source>
        <dbReference type="ARBA" id="ARBA00000085"/>
    </source>
</evidence>
<evidence type="ECO:0000256" key="8">
    <source>
        <dbReference type="SAM" id="Coils"/>
    </source>
</evidence>
<dbReference type="Pfam" id="PF02518">
    <property type="entry name" value="HATPase_c"/>
    <property type="match status" value="1"/>
</dbReference>
<evidence type="ECO:0000313" key="11">
    <source>
        <dbReference type="EMBL" id="EHQ35060.1"/>
    </source>
</evidence>
<keyword evidence="12" id="KW-1185">Reference proteome</keyword>
<dbReference type="EMBL" id="CM001436">
    <property type="protein sequence ID" value="EHQ35060.1"/>
    <property type="molecule type" value="Genomic_DNA"/>
</dbReference>
<feature type="transmembrane region" description="Helical" evidence="9">
    <location>
        <begin position="244"/>
        <end position="272"/>
    </location>
</feature>
<evidence type="ECO:0000259" key="10">
    <source>
        <dbReference type="PROSITE" id="PS50109"/>
    </source>
</evidence>
<keyword evidence="9" id="KW-0472">Membrane</keyword>
<dbReference type="InterPro" id="IPR036890">
    <property type="entry name" value="HATPase_C_sf"/>
</dbReference>
<dbReference type="AlphaFoldDB" id="H1YYG2"/>
<keyword evidence="5" id="KW-0547">Nucleotide-binding</keyword>
<evidence type="ECO:0000256" key="3">
    <source>
        <dbReference type="ARBA" id="ARBA00022553"/>
    </source>
</evidence>
<dbReference type="Gene3D" id="3.30.565.10">
    <property type="entry name" value="Histidine kinase-like ATPase, C-terminal domain"/>
    <property type="match status" value="1"/>
</dbReference>
<keyword evidence="9" id="KW-1133">Transmembrane helix</keyword>
<dbReference type="Pfam" id="PF07568">
    <property type="entry name" value="HisKA_2"/>
    <property type="match status" value="1"/>
</dbReference>
<dbReference type="GO" id="GO:0004673">
    <property type="term" value="F:protein histidine kinase activity"/>
    <property type="evidence" value="ECO:0007669"/>
    <property type="project" value="UniProtKB-EC"/>
</dbReference>
<evidence type="ECO:0000256" key="6">
    <source>
        <dbReference type="ARBA" id="ARBA00022777"/>
    </source>
</evidence>
<sequence>MLILGLIAGTYIIVLNGLFNIEEHEAIDNSERAENYIYYKISDVDRINKDWAFWDSSYYFMDDKNTEFIGENFVDSTYYNLKINSILYFDLNSTLFYGEYYNLDDDEFTNIPKGLLDSIKEHISVKGPDPSEGIAGFMEADGNLHIVSINPVLTSNMDGTPKGILVMTKEVSGEYLSEISDEINIELELTGITGLNREYPEINGMNSRLISYGPDEEEIYVKSMISDISDRPVAVLTVTDSRDLFALGLSTVTFFSGYVLILCAAVVIILNITFESLFTRRLESVSYELKRIASTKDYESRLKDEHDDEISLISDSGNILLETIQRNVQHLEEKNRELNRTLLKKSELIAELHHRVKNNLQYIISLLGIKSLKIKDPEALEVINDATGRIKYLGMIHDDLYRKEERKTLLFKSHLFDLANLIMEGMSEEKREKISVQITGDEFETDLSYAIPLSTALYELIKNSTEHAFDQKGGRIDIDIKKSNSGIIIKVKDDGTGIGNPEGKEFSFGINFAKNIITKQLSGTMENIRSETGTCWLISLKKIGTDEEHSHNPKQ</sequence>
<dbReference type="InterPro" id="IPR003594">
    <property type="entry name" value="HATPase_dom"/>
</dbReference>
<evidence type="ECO:0000313" key="12">
    <source>
        <dbReference type="Proteomes" id="UP000005741"/>
    </source>
</evidence>
<dbReference type="RefSeq" id="WP_004076791.1">
    <property type="nucleotide sequence ID" value="NZ_CM001436.1"/>
</dbReference>
<keyword evidence="9" id="KW-0812">Transmembrane</keyword>
<dbReference type="Gene3D" id="3.30.450.20">
    <property type="entry name" value="PAS domain"/>
    <property type="match status" value="1"/>
</dbReference>
<evidence type="ECO:0000256" key="9">
    <source>
        <dbReference type="SAM" id="Phobius"/>
    </source>
</evidence>
<organism evidence="11 12">
    <name type="scientific">Methanoplanus limicola DSM 2279</name>
    <dbReference type="NCBI Taxonomy" id="937775"/>
    <lineage>
        <taxon>Archaea</taxon>
        <taxon>Methanobacteriati</taxon>
        <taxon>Methanobacteriota</taxon>
        <taxon>Stenosarchaea group</taxon>
        <taxon>Methanomicrobia</taxon>
        <taxon>Methanomicrobiales</taxon>
        <taxon>Methanomicrobiaceae</taxon>
        <taxon>Methanoplanus</taxon>
    </lineage>
</organism>
<dbReference type="InterPro" id="IPR007892">
    <property type="entry name" value="CHASE4"/>
</dbReference>
<dbReference type="STRING" id="937775.Metlim_0938"/>
<dbReference type="PANTHER" id="PTHR41523">
    <property type="entry name" value="TWO-COMPONENT SYSTEM SENSOR PROTEIN"/>
    <property type="match status" value="1"/>
</dbReference>
<keyword evidence="3" id="KW-0597">Phosphoprotein</keyword>
<dbReference type="PANTHER" id="PTHR41523:SF8">
    <property type="entry name" value="ETHYLENE RESPONSE SENSOR PROTEIN"/>
    <property type="match status" value="1"/>
</dbReference>
<protein>
    <recommendedName>
        <fullName evidence="2">histidine kinase</fullName>
        <ecNumber evidence="2">2.7.13.3</ecNumber>
    </recommendedName>
</protein>
<dbReference type="Pfam" id="PF05228">
    <property type="entry name" value="CHASE4"/>
    <property type="match status" value="1"/>
</dbReference>
<comment type="catalytic activity">
    <reaction evidence="1">
        <text>ATP + protein L-histidine = ADP + protein N-phospho-L-histidine.</text>
        <dbReference type="EC" id="2.7.13.3"/>
    </reaction>
</comment>